<feature type="region of interest" description="Disordered" evidence="1">
    <location>
        <begin position="329"/>
        <end position="368"/>
    </location>
</feature>
<evidence type="ECO:0008006" key="6">
    <source>
        <dbReference type="Google" id="ProtNLM"/>
    </source>
</evidence>
<dbReference type="SUPFAM" id="SSF81837">
    <property type="entry name" value="BEACH domain"/>
    <property type="match status" value="1"/>
</dbReference>
<feature type="region of interest" description="Disordered" evidence="1">
    <location>
        <begin position="2442"/>
        <end position="2463"/>
    </location>
</feature>
<feature type="region of interest" description="Disordered" evidence="1">
    <location>
        <begin position="1681"/>
        <end position="1709"/>
    </location>
</feature>
<proteinExistence type="predicted"/>
<dbReference type="EMBL" id="JALLBG020000156">
    <property type="protein sequence ID" value="KAL3761193.1"/>
    <property type="molecule type" value="Genomic_DNA"/>
</dbReference>
<feature type="compositionally biased region" description="Low complexity" evidence="1">
    <location>
        <begin position="54"/>
        <end position="94"/>
    </location>
</feature>
<reference evidence="4 5" key="1">
    <citation type="submission" date="2024-10" db="EMBL/GenBank/DDBJ databases">
        <title>Updated reference genomes for cyclostephanoid diatoms.</title>
        <authorList>
            <person name="Roberts W.R."/>
            <person name="Alverson A.J."/>
        </authorList>
    </citation>
    <scope>NUCLEOTIDE SEQUENCE [LARGE SCALE GENOMIC DNA]</scope>
    <source>
        <strain evidence="4 5">AJA232-27</strain>
    </source>
</reference>
<feature type="region of interest" description="Disordered" evidence="1">
    <location>
        <begin position="245"/>
        <end position="275"/>
    </location>
</feature>
<feature type="compositionally biased region" description="Low complexity" evidence="1">
    <location>
        <begin position="1415"/>
        <end position="1434"/>
    </location>
</feature>
<feature type="region of interest" description="Disordered" evidence="1">
    <location>
        <begin position="1"/>
        <end position="99"/>
    </location>
</feature>
<protein>
    <recommendedName>
        <fullName evidence="6">HECT domain-containing protein</fullName>
    </recommendedName>
</protein>
<gene>
    <name evidence="4" type="ORF">ACHAWU_000288</name>
</gene>
<dbReference type="PROSITE" id="PS51783">
    <property type="entry name" value="PH_BEACH"/>
    <property type="match status" value="1"/>
</dbReference>
<feature type="region of interest" description="Disordered" evidence="1">
    <location>
        <begin position="603"/>
        <end position="632"/>
    </location>
</feature>
<feature type="domain" description="BEACH" evidence="2">
    <location>
        <begin position="2675"/>
        <end position="2968"/>
    </location>
</feature>
<feature type="domain" description="BEACH-type PH" evidence="3">
    <location>
        <begin position="2512"/>
        <end position="2660"/>
    </location>
</feature>
<evidence type="ECO:0000259" key="2">
    <source>
        <dbReference type="PROSITE" id="PS50197"/>
    </source>
</evidence>
<dbReference type="InterPro" id="IPR050865">
    <property type="entry name" value="BEACH_Domain"/>
</dbReference>
<dbReference type="Proteomes" id="UP001530293">
    <property type="component" value="Unassembled WGS sequence"/>
</dbReference>
<feature type="compositionally biased region" description="Low complexity" evidence="1">
    <location>
        <begin position="256"/>
        <end position="269"/>
    </location>
</feature>
<evidence type="ECO:0000256" key="1">
    <source>
        <dbReference type="SAM" id="MobiDB-lite"/>
    </source>
</evidence>
<feature type="compositionally biased region" description="Low complexity" evidence="1">
    <location>
        <begin position="523"/>
        <end position="536"/>
    </location>
</feature>
<dbReference type="InterPro" id="IPR011993">
    <property type="entry name" value="PH-like_dom_sf"/>
</dbReference>
<evidence type="ECO:0000313" key="5">
    <source>
        <dbReference type="Proteomes" id="UP001530293"/>
    </source>
</evidence>
<feature type="compositionally biased region" description="Basic residues" evidence="1">
    <location>
        <begin position="499"/>
        <end position="514"/>
    </location>
</feature>
<dbReference type="InterPro" id="IPR023362">
    <property type="entry name" value="PH-BEACH_dom"/>
</dbReference>
<dbReference type="SUPFAM" id="SSF50729">
    <property type="entry name" value="PH domain-like"/>
    <property type="match status" value="1"/>
</dbReference>
<dbReference type="Gene3D" id="1.10.1540.10">
    <property type="entry name" value="BEACH domain"/>
    <property type="match status" value="1"/>
</dbReference>
<accession>A0ABD3MB81</accession>
<feature type="region of interest" description="Disordered" evidence="1">
    <location>
        <begin position="1415"/>
        <end position="1442"/>
    </location>
</feature>
<dbReference type="InterPro" id="IPR000409">
    <property type="entry name" value="BEACH_dom"/>
</dbReference>
<dbReference type="SMART" id="SM01026">
    <property type="entry name" value="Beach"/>
    <property type="match status" value="1"/>
</dbReference>
<name>A0ABD3MB81_9STRA</name>
<feature type="compositionally biased region" description="Polar residues" evidence="1">
    <location>
        <begin position="2127"/>
        <end position="2136"/>
    </location>
</feature>
<feature type="compositionally biased region" description="Polar residues" evidence="1">
    <location>
        <begin position="1681"/>
        <end position="1695"/>
    </location>
</feature>
<evidence type="ECO:0000259" key="3">
    <source>
        <dbReference type="PROSITE" id="PS51783"/>
    </source>
</evidence>
<dbReference type="InterPro" id="IPR036322">
    <property type="entry name" value="WD40_repeat_dom_sf"/>
</dbReference>
<evidence type="ECO:0000313" key="4">
    <source>
        <dbReference type="EMBL" id="KAL3761193.1"/>
    </source>
</evidence>
<keyword evidence="5" id="KW-1185">Reference proteome</keyword>
<dbReference type="Gene3D" id="2.30.29.30">
    <property type="entry name" value="Pleckstrin-homology domain (PH domain)/Phosphotyrosine-binding domain (PTB)"/>
    <property type="match status" value="1"/>
</dbReference>
<feature type="compositionally biased region" description="Gly residues" evidence="1">
    <location>
        <begin position="761"/>
        <end position="784"/>
    </location>
</feature>
<dbReference type="PROSITE" id="PS50197">
    <property type="entry name" value="BEACH"/>
    <property type="match status" value="1"/>
</dbReference>
<feature type="compositionally biased region" description="Low complexity" evidence="1">
    <location>
        <begin position="445"/>
        <end position="463"/>
    </location>
</feature>
<feature type="compositionally biased region" description="Basic and acidic residues" evidence="1">
    <location>
        <begin position="2447"/>
        <end position="2463"/>
    </location>
</feature>
<dbReference type="Pfam" id="PF14844">
    <property type="entry name" value="PH_BEACH"/>
    <property type="match status" value="1"/>
</dbReference>
<feature type="compositionally biased region" description="Basic and acidic residues" evidence="1">
    <location>
        <begin position="245"/>
        <end position="255"/>
    </location>
</feature>
<feature type="region of interest" description="Disordered" evidence="1">
    <location>
        <begin position="759"/>
        <end position="839"/>
    </location>
</feature>
<dbReference type="CDD" id="cd06071">
    <property type="entry name" value="Beach"/>
    <property type="match status" value="1"/>
</dbReference>
<comment type="caution">
    <text evidence="4">The sequence shown here is derived from an EMBL/GenBank/DDBJ whole genome shotgun (WGS) entry which is preliminary data.</text>
</comment>
<organism evidence="4 5">
    <name type="scientific">Discostella pseudostelligera</name>
    <dbReference type="NCBI Taxonomy" id="259834"/>
    <lineage>
        <taxon>Eukaryota</taxon>
        <taxon>Sar</taxon>
        <taxon>Stramenopiles</taxon>
        <taxon>Ochrophyta</taxon>
        <taxon>Bacillariophyta</taxon>
        <taxon>Coscinodiscophyceae</taxon>
        <taxon>Thalassiosirophycidae</taxon>
        <taxon>Stephanodiscales</taxon>
        <taxon>Stephanodiscaceae</taxon>
        <taxon>Discostella</taxon>
    </lineage>
</organism>
<dbReference type="SUPFAM" id="SSF50978">
    <property type="entry name" value="WD40 repeat-like"/>
    <property type="match status" value="1"/>
</dbReference>
<feature type="compositionally biased region" description="Gly residues" evidence="1">
    <location>
        <begin position="476"/>
        <end position="486"/>
    </location>
</feature>
<dbReference type="PANTHER" id="PTHR13743">
    <property type="entry name" value="BEIGE/BEACH-RELATED"/>
    <property type="match status" value="1"/>
</dbReference>
<feature type="compositionally biased region" description="Basic and acidic residues" evidence="1">
    <location>
        <begin position="1697"/>
        <end position="1709"/>
    </location>
</feature>
<feature type="compositionally biased region" description="Gly residues" evidence="1">
    <location>
        <begin position="816"/>
        <end position="830"/>
    </location>
</feature>
<dbReference type="Pfam" id="PF02138">
    <property type="entry name" value="Beach"/>
    <property type="match status" value="1"/>
</dbReference>
<feature type="region of interest" description="Disordered" evidence="1">
    <location>
        <begin position="2102"/>
        <end position="2136"/>
    </location>
</feature>
<feature type="region of interest" description="Disordered" evidence="1">
    <location>
        <begin position="445"/>
        <end position="536"/>
    </location>
</feature>
<feature type="compositionally biased region" description="Polar residues" evidence="1">
    <location>
        <begin position="335"/>
        <end position="346"/>
    </location>
</feature>
<sequence>MTTKSSGHSSSGSGSQEGGPDDGSVNNLGDSHPHPSAGAAAAAAGDDDNKMKHASGTNAGHAANGATAPSPMASLSPISPTATATATAAMSSLSPKRRRTLPGRSIHEHLHSELLQLIAVDNAPSTTTTTTTTAPSSPLSSSLSYQTLLNKFTPLQLLQQSQNEERRQNKIRVVHRLLDTLLLREELAQLQQHYKHDSSNNYCCSGGSVLEQLVVPGRIHGCVGSYWELHPPMYQVGNTVHGECCDDEKVQDGDNHNSNNPSSSPPSHSLEPTLLMKGGGLRLPGLDIYKTFRKGYSILIWVRPTLVSSSSTSSPLPSNGNMINENEEEEYHLCPSNTESNNSNGQHHPRARSQHQPSSPPPPPPQKQILYRFATSLHDHHPRSAVGVCALLGQWKAVPIPTSPTSSSNNENNTMTMLTTTLTAYTLPCNSDLVMERLYPVSEVTAPSTTTASSATANATTPTTEEKDDEMTTTSSGGGIDGGDGGSSSNEEKTEKIPKTRLRGSSRSRRHPSQHHPTEPSLATKSTPSHAPASSSSSSAAVAAAAASAGGCITGNITLPADEWSLISIQHTHPYLRRSELIVSVNGDEMMRGELGYPVLDAASIGSGGGDPTSHHGGQEKKSSTTIAPDIQLDEHERQRLRGMGTLAECTLFDGAFNNGVEFDLNNPTEVSTAPTATAPTRNCCSCITSVHSVALLSGPPVPSPVLALVAERGPLGECSSSSVGGKAGLSFVVGPVPTNPQNRDAIVALSAGHGYYGSNPDGGGTRGQHGGSGGGGGGGGIIGSGTNPAGRGIHELTPPRSLGIPVSVGITPGVNPGGGSSSGVKGTSGGSNNTIDDETWIGSPEENGAHVCLQGLVGRAPWTFHSADTKLYGGVVSSTSTPSSTDGKERQHPKTAMTRKRIVCLPSAAPSRIGGADAVPKVGIVRPTPPCPPLSSTGLEVTGNASYQNVTWNYIRRERQRDCTLIIRPPLATSFTEHYSLEDNPPVSFPRAIQAANTMNVSLLPFRLALPHAGSEEVNDVQRKIHIESFRHLHDLLCNNGELAGLLIRLITECIRCGGSSARDEALQNGIIHVLATLVRKVLIRGVRLGLLGSKDKAVGVASEMNGGAGSSRKNSVLSAENTDFDIDHDSSCPPFVPSSIVDAMIELIDACCGPAFGSVSTTDPHHSRPELVDNPYRGLLRVRRASDIALTALFGLAMDFDLIGNDASAAAPLLKAIADRYCYLSSVSTDHARTFVGEDYGLFLRNQINLQYFLDCIRIRFDHSLVSSSRQMAPRLLTPGTGESSVVASSLSSILYTMLLSTLTSSAGLSVSRGERDVGALVATLTECPLGSLCAHVVTTTFASLLVKCGVLSSLCLGQSTVPSPLNQKKRVDRRPRNHNDLALESRLGRNMLLCHYHDIVAPLLLSRSSPRFSLQPSGSESGKGSESQDSSIDLDPDEDNSPLDWSHHWRLSLLTFAWLSSLASVDERRSISTSTGHLLLLAGRAGSLDGAILGRGREKKPAEEMLTVLSQFLVLDSKEKDNRCDRNADFPCASLMISSHGMLQTRLVRAESMSKRLSAFMPLLPGIVQSLISVSVCRHDPHGDQMEVKFIITDESALAVGALKQLLSVLSLAIQALYGTKKGGLLKAKGDTKNGVHLNRAKTVSVSGAKEYAPILLHVVALLSEPIQLIKKRLNDKQQMSGRVNDATQLSEPAQRERVDSSDKDWVDVHHSPSLDPLTTGDVPCDDKVTALGQTTPPLIQKSGDGSVVSIELGSRPEQSVYDHLCAVQDVALYATSRLLAQAMKYGGGEASTAVWRSVIASLSSNKYAPSADLNENAIGDTMGSYEAPRNVEKAISTSTLCHLAALVLSKFSRRHDESRSTWNLETCSSVARLLDLVEEKQLLSSIHSSCTRKYDIDQVRLLIALLEVMASGRESGGWLQSTHLASHFSSQDNEKPILTEDGNKCTDGTNDIGKALPHANYEMYHRTFNGKNSIGPSSSKLLLPILQSCVRIVLPATGIIRSEAVVITAATTNSSSNLLKLVCDELHQSLVAAIEGLGFPIARDVFLNAIAALRRSISHHEQMGDTGAISVCSTLVVEITRPMRSRYLAESNRKERASFDAYEDDEASNHGQKSELKLEPSSPDKNPGSNEGIHSQVIEQLILGVNVVPKNDADFVAFPGDASRDDDPTKIFMSPMGWSHYKGLGTAINRCYTEESNFETPEGKAKSVLTILHSYIDNWDKVQIQDEAEAELVDLFDESIHLDSTSKVLSEDFDSQGRSKAPDSSRKPSSTLVTTLSASDAMARFIEAQSMLRNQHQYLGSEYFLRRRFGRSAFVERFCWNTWMDCTDSRISNCLWERAVNDGGRDFSSKLATVQVFPLFPRFIPSYLDHSPSSTSMDIKLLSQNITIVDITKKEITDEMLQQFDILNDYALDETISADFDEGDAEINITGRHDVDFSLSTDDGNHTDEEKVDAPKEGAETKSIVTREHLALSPVAIQQGSFHFATSSFSFPPDSSSLHSMGEGRRLGGGSMEEYYSSCLQVKPDCSLKCTLILTESHLIIEYEDGDGLAEEENEPRYQKWQHDLSVDESLKRDEEKHMNSALRLKATRWNISEASHIYLRRYRLRDSALELFFIPSAGLTTGGSAVFAGSRSLFIDFGAGTWGNTRRDDAANAIMKRAPMQTVKQWPDKSGQFLHEELKKLMHAWSHGAISNFDYLLSLNILAGRSYNDICQYPVFPWVLSNYTSEEAPDLLDRANFRDLSKPMGALNEERLAELLDRFQTFDDPAIPPFMYGSHYSTSAGVVIHFLLRLHPFSSLHRQLQSGHFDVADRLFSSVQRTWEMCTGRSAAEVKELTPEFYSNPAFLRNSNEFKLGTSQDGEVLGDVILPAWAKGSPERFIEIMRLALESDICSDMLPDWIDLIFGRKQQGKAAIDAHNVYFYLTYYGSVDVASIEDEGLRHATELQIAHFGQCPMQLFYRRHGKKQTRNHFRRHQTLSDLYDLKNAPLSPQMPLDQLASRAADKNEEFITTRTLPFMDAPLSHWIYLGAPPPGPHAPLISIRLALADRCLAVDSKGIFHFFRWAWKPDFGDEEMSDGDSGTSHDDAADKDGIFRDKGCFVTQRELFSFRSIPRLPYSSNRMENSRIVTVAISKTMFANRSLLLVISDGDGKGALALQLVDPIKGEIRGEVIVPSIHADCITAIDLDPIGAASGQGGVGGELAIVGSADGSATLWRFISSHYWPLRPRLRVTGHGGAPIYGVSISSSLGVCASVSSKLCCIFDIGNGMMIRNFTPPQSVGSSENMDIVDHVVETTFADTPALCLSILGFLIAVCSTKYMAGDDVAKEIFSVELFTVEGRHVSSYPLEPRTGMPKKIFPTADGRAVFVCGVGGVSIHLVSSIRPLAPVDKWKISGAPGFGPSTEQAVYDLDFGPTIARPVVAAAGCSAGALRLHALRGISLWSQEHQRNTVSSAVGSVLALPAQTVKNALGGVSSFGSSFFGSAKEISKEAFSVVKEREGGFFFRKRKG</sequence>
<feature type="region of interest" description="Disordered" evidence="1">
    <location>
        <begin position="875"/>
        <end position="897"/>
    </location>
</feature>
<dbReference type="InterPro" id="IPR036372">
    <property type="entry name" value="BEACH_dom_sf"/>
</dbReference>
<feature type="compositionally biased region" description="Low complexity" evidence="1">
    <location>
        <begin position="1"/>
        <end position="14"/>
    </location>
</feature>
<feature type="compositionally biased region" description="Basic and acidic residues" evidence="1">
    <location>
        <begin position="613"/>
        <end position="623"/>
    </location>
</feature>